<name>A0A9P8VD30_9PEZI</name>
<evidence type="ECO:0000313" key="4">
    <source>
        <dbReference type="Proteomes" id="UP000770015"/>
    </source>
</evidence>
<dbReference type="Gene3D" id="3.10.20.550">
    <property type="entry name" value="ASAP complex, SAP18 subunit"/>
    <property type="match status" value="1"/>
</dbReference>
<dbReference type="AlphaFoldDB" id="A0A9P8VD30"/>
<reference evidence="3" key="1">
    <citation type="journal article" date="2021" name="Nat. Commun.">
        <title>Genetic determinants of endophytism in the Arabidopsis root mycobiome.</title>
        <authorList>
            <person name="Mesny F."/>
            <person name="Miyauchi S."/>
            <person name="Thiergart T."/>
            <person name="Pickel B."/>
            <person name="Atanasova L."/>
            <person name="Karlsson M."/>
            <person name="Huettel B."/>
            <person name="Barry K.W."/>
            <person name="Haridas S."/>
            <person name="Chen C."/>
            <person name="Bauer D."/>
            <person name="Andreopoulos W."/>
            <person name="Pangilinan J."/>
            <person name="LaButti K."/>
            <person name="Riley R."/>
            <person name="Lipzen A."/>
            <person name="Clum A."/>
            <person name="Drula E."/>
            <person name="Henrissat B."/>
            <person name="Kohler A."/>
            <person name="Grigoriev I.V."/>
            <person name="Martin F.M."/>
            <person name="Hacquard S."/>
        </authorList>
    </citation>
    <scope>NUCLEOTIDE SEQUENCE</scope>
    <source>
        <strain evidence="3">MPI-SDFR-AT-0117</strain>
    </source>
</reference>
<dbReference type="InterPro" id="IPR010516">
    <property type="entry name" value="SAP18"/>
</dbReference>
<evidence type="ECO:0000256" key="2">
    <source>
        <dbReference type="SAM" id="MobiDB-lite"/>
    </source>
</evidence>
<comment type="caution">
    <text evidence="3">The sequence shown here is derived from an EMBL/GenBank/DDBJ whole genome shotgun (WGS) entry which is preliminary data.</text>
</comment>
<feature type="compositionally biased region" description="Gly residues" evidence="2">
    <location>
        <begin position="183"/>
        <end position="194"/>
    </location>
</feature>
<dbReference type="InterPro" id="IPR042534">
    <property type="entry name" value="SAP18_sf"/>
</dbReference>
<dbReference type="GO" id="GO:0005634">
    <property type="term" value="C:nucleus"/>
    <property type="evidence" value="ECO:0007669"/>
    <property type="project" value="TreeGrafter"/>
</dbReference>
<protein>
    <submittedName>
        <fullName evidence="3">Sin3 associated polypeptide p18</fullName>
    </submittedName>
</protein>
<dbReference type="Proteomes" id="UP000770015">
    <property type="component" value="Unassembled WGS sequence"/>
</dbReference>
<proteinExistence type="inferred from homology"/>
<gene>
    <name evidence="3" type="ORF">F5X68DRAFT_10372</name>
</gene>
<dbReference type="EMBL" id="JAGSXJ010000011">
    <property type="protein sequence ID" value="KAH6687388.1"/>
    <property type="molecule type" value="Genomic_DNA"/>
</dbReference>
<evidence type="ECO:0000256" key="1">
    <source>
        <dbReference type="ARBA" id="ARBA00009143"/>
    </source>
</evidence>
<dbReference type="OrthoDB" id="440566at2759"/>
<organism evidence="3 4">
    <name type="scientific">Plectosphaerella plurivora</name>
    <dbReference type="NCBI Taxonomy" id="936078"/>
    <lineage>
        <taxon>Eukaryota</taxon>
        <taxon>Fungi</taxon>
        <taxon>Dikarya</taxon>
        <taxon>Ascomycota</taxon>
        <taxon>Pezizomycotina</taxon>
        <taxon>Sordariomycetes</taxon>
        <taxon>Hypocreomycetidae</taxon>
        <taxon>Glomerellales</taxon>
        <taxon>Plectosphaerellaceae</taxon>
        <taxon>Plectosphaerella</taxon>
    </lineage>
</organism>
<feature type="region of interest" description="Disordered" evidence="2">
    <location>
        <begin position="110"/>
        <end position="141"/>
    </location>
</feature>
<evidence type="ECO:0000313" key="3">
    <source>
        <dbReference type="EMBL" id="KAH6687388.1"/>
    </source>
</evidence>
<sequence>MAAASQTDREDNTPFLLRLFCRQGAFHRPEEFASRSLQPSVSVYTWPSCSLSELACQIASERPSLLPHPSIGTRLAFRLFYPDTRGGANASNHDQPRFMSRDMGSVVIGEGAGGSHLAEDDDVEMGDRSPPPPFEEPSDGDITLEQNRYVIGDYVSCAILPPLPDGSVVPEQSAWRDRPGPGPSRGGGGPGGFRGDVSFGRGNTRGRRGGFGDVPSGDWRRGERLPDEGRSRPAGRGGRRWR</sequence>
<feature type="compositionally biased region" description="Basic and acidic residues" evidence="2">
    <location>
        <begin position="218"/>
        <end position="231"/>
    </location>
</feature>
<dbReference type="PANTHER" id="PTHR13082:SF0">
    <property type="entry name" value="HISTONE DEACETYLASE COMPLEX SUBUNIT SAP18"/>
    <property type="match status" value="1"/>
</dbReference>
<feature type="region of interest" description="Disordered" evidence="2">
    <location>
        <begin position="168"/>
        <end position="242"/>
    </location>
</feature>
<dbReference type="PANTHER" id="PTHR13082">
    <property type="entry name" value="SAP18"/>
    <property type="match status" value="1"/>
</dbReference>
<accession>A0A9P8VD30</accession>
<comment type="similarity">
    <text evidence="1">Belongs to the SAP18 family.</text>
</comment>
<keyword evidence="4" id="KW-1185">Reference proteome</keyword>
<dbReference type="Pfam" id="PF06487">
    <property type="entry name" value="SAP18"/>
    <property type="match status" value="1"/>
</dbReference>